<name>A0AB33L035_9FLAO</name>
<organism evidence="2">
    <name type="scientific">Tenacibaculum sp. Pbs-1</name>
    <dbReference type="NCBI Taxonomy" id="3238748"/>
    <lineage>
        <taxon>Bacteria</taxon>
        <taxon>Pseudomonadati</taxon>
        <taxon>Bacteroidota</taxon>
        <taxon>Flavobacteriia</taxon>
        <taxon>Flavobacteriales</taxon>
        <taxon>Flavobacteriaceae</taxon>
        <taxon>Tenacibaculum</taxon>
    </lineage>
</organism>
<gene>
    <name evidence="2" type="ORF">Pbs1_24920</name>
</gene>
<feature type="chain" id="PRO_5044235300" evidence="1">
    <location>
        <begin position="20"/>
        <end position="335"/>
    </location>
</feature>
<reference evidence="2" key="1">
    <citation type="submission" date="2024-08" db="EMBL/GenBank/DDBJ databases">
        <title>Whole genome sequence of Tenacibaculum sp. strain pbs-1 associated with black-spot shell disease in Akoya pearl oysters.</title>
        <authorList>
            <person name="Sakatoku A."/>
            <person name="Suzuki T."/>
            <person name="Hatano K."/>
            <person name="Seki M."/>
            <person name="Tanaka D."/>
            <person name="Nakamura S."/>
            <person name="Suzuki N."/>
            <person name="Isshiki T."/>
        </authorList>
    </citation>
    <scope>NUCLEOTIDE SEQUENCE</scope>
    <source>
        <strain evidence="2">Pbs-1</strain>
    </source>
</reference>
<feature type="signal peptide" evidence="1">
    <location>
        <begin position="1"/>
        <end position="19"/>
    </location>
</feature>
<sequence length="335" mass="37442">MKKIFLLSVLTLLTITIQAQQTLFEALENNGDGATYQGFGGLVAKGDGTYNFNTDYLPVKIELERTPSGIPVGFEARFISENKRAFRETELSDYGTIDNYVYPMSIKHGYTKKGYMVIDDLLFELRKIYDGSAPSIENVTSVYVLVKDRKATAKTPKKKKGGFLSRMKAKIKSARNSSVPSSPTYKYLTSLNLDKKFNDYVVAMKKKQAIPLTAKDKAKIGAIKKAKKMDADEIKRYNDSIRATPEYKKLKEHQARMKAMDEGNALTTVTFINRTGKDIYVFKAGSKNSTTIRANSSSKFNCSYSYSYKFNPNSGGSGLQLYNANSGCERSVIVK</sequence>
<dbReference type="AlphaFoldDB" id="A0AB33L035"/>
<dbReference type="EMBL" id="AP035888">
    <property type="protein sequence ID" value="BFP69149.1"/>
    <property type="molecule type" value="Genomic_DNA"/>
</dbReference>
<protein>
    <submittedName>
        <fullName evidence="2">Uncharacterized protein</fullName>
    </submittedName>
</protein>
<keyword evidence="1" id="KW-0732">Signal</keyword>
<evidence type="ECO:0000313" key="2">
    <source>
        <dbReference type="EMBL" id="BFP69149.1"/>
    </source>
</evidence>
<evidence type="ECO:0000256" key="1">
    <source>
        <dbReference type="SAM" id="SignalP"/>
    </source>
</evidence>
<proteinExistence type="predicted"/>
<accession>A0AB33L035</accession>